<evidence type="ECO:0000256" key="1">
    <source>
        <dbReference type="ARBA" id="ARBA00023157"/>
    </source>
</evidence>
<dbReference type="CTD" id="121399655"/>
<keyword evidence="6" id="KW-1185">Reference proteome</keyword>
<keyword evidence="3" id="KW-0812">Transmembrane</keyword>
<dbReference type="AlphaFoldDB" id="A0A8J1M624"/>
<reference evidence="7" key="1">
    <citation type="submission" date="2025-08" db="UniProtKB">
        <authorList>
            <consortium name="RefSeq"/>
        </authorList>
    </citation>
    <scope>IDENTIFICATION</scope>
    <source>
        <strain evidence="7">J_2021</strain>
        <tissue evidence="7">Erythrocytes</tissue>
    </source>
</reference>
<dbReference type="RefSeq" id="XP_041437128.1">
    <property type="nucleotide sequence ID" value="XM_041581194.1"/>
</dbReference>
<evidence type="ECO:0000256" key="3">
    <source>
        <dbReference type="SAM" id="Phobius"/>
    </source>
</evidence>
<dbReference type="Pfam" id="PF21605">
    <property type="entry name" value="CRLF2-like_D2"/>
    <property type="match status" value="1"/>
</dbReference>
<dbReference type="OrthoDB" id="8803253at2759"/>
<dbReference type="PANTHER" id="PTHR23037:SF28">
    <property type="entry name" value="ERYTHROPOIETIN RECEPTOR"/>
    <property type="match status" value="1"/>
</dbReference>
<keyword evidence="1" id="KW-1015">Disulfide bond</keyword>
<dbReference type="Gene3D" id="2.60.40.10">
    <property type="entry name" value="Immunoglobulins"/>
    <property type="match status" value="1"/>
</dbReference>
<sequence>MFFICIVTVIQFPFGQLAGLYPPENVTFEWENQILYIYTNYPKLKNTKQPLHHLCFELQMQIKSSTAINWEVRLMLSECGESTLFYCSINNPSFDPEKCYLIRVRLEVSDTCLYGQDRQSDWGQLIFSKNGTFLDSCPVERVSNRLIVLLATILPLLICVVALLPCTIKRIKKRLFPIVPDPKHKFTGLFEDHSGNFQQWVKKEKDELLATRIDALEEEEEEVEEEKEEEAELIVEKWETEDDIQLEENEACRENPYTDEEQAEIIISHAQTQIETIPDICIANLTFPMNDRMYIML</sequence>
<evidence type="ECO:0000313" key="7">
    <source>
        <dbReference type="RefSeq" id="XP_041437128.1"/>
    </source>
</evidence>
<feature type="signal peptide" evidence="4">
    <location>
        <begin position="1"/>
        <end position="19"/>
    </location>
</feature>
<accession>A0A8J1M624</accession>
<evidence type="ECO:0000313" key="6">
    <source>
        <dbReference type="Proteomes" id="UP000186698"/>
    </source>
</evidence>
<dbReference type="GO" id="GO:0009897">
    <property type="term" value="C:external side of plasma membrane"/>
    <property type="evidence" value="ECO:0007669"/>
    <property type="project" value="TreeGrafter"/>
</dbReference>
<name>A0A8J1M624_XENLA</name>
<feature type="chain" id="PRO_5035328966" evidence="4">
    <location>
        <begin position="20"/>
        <end position="297"/>
    </location>
</feature>
<keyword evidence="3" id="KW-0472">Membrane</keyword>
<dbReference type="KEGG" id="xla:121399655"/>
<evidence type="ECO:0000256" key="4">
    <source>
        <dbReference type="SAM" id="SignalP"/>
    </source>
</evidence>
<keyword evidence="4" id="KW-0732">Signal</keyword>
<dbReference type="GO" id="GO:0004896">
    <property type="term" value="F:cytokine receptor activity"/>
    <property type="evidence" value="ECO:0007669"/>
    <property type="project" value="TreeGrafter"/>
</dbReference>
<dbReference type="PANTHER" id="PTHR23037">
    <property type="entry name" value="CYTOKINE RECEPTOR"/>
    <property type="match status" value="1"/>
</dbReference>
<organism evidence="6 7">
    <name type="scientific">Xenopus laevis</name>
    <name type="common">African clawed frog</name>
    <dbReference type="NCBI Taxonomy" id="8355"/>
    <lineage>
        <taxon>Eukaryota</taxon>
        <taxon>Metazoa</taxon>
        <taxon>Chordata</taxon>
        <taxon>Craniata</taxon>
        <taxon>Vertebrata</taxon>
        <taxon>Euteleostomi</taxon>
        <taxon>Amphibia</taxon>
        <taxon>Batrachia</taxon>
        <taxon>Anura</taxon>
        <taxon>Pipoidea</taxon>
        <taxon>Pipidae</taxon>
        <taxon>Xenopodinae</taxon>
        <taxon>Xenopus</taxon>
        <taxon>Xenopus</taxon>
    </lineage>
</organism>
<feature type="domain" description="Cytokine receptor-like factor 2-like D2" evidence="5">
    <location>
        <begin position="22"/>
        <end position="130"/>
    </location>
</feature>
<dbReference type="InterPro" id="IPR013783">
    <property type="entry name" value="Ig-like_fold"/>
</dbReference>
<keyword evidence="2" id="KW-0175">Coiled coil</keyword>
<feature type="transmembrane region" description="Helical" evidence="3">
    <location>
        <begin position="146"/>
        <end position="166"/>
    </location>
</feature>
<feature type="coiled-coil region" evidence="2">
    <location>
        <begin position="206"/>
        <end position="236"/>
    </location>
</feature>
<keyword evidence="3" id="KW-1133">Transmembrane helix</keyword>
<dbReference type="InterPro" id="IPR048648">
    <property type="entry name" value="CRLF2-like_D2"/>
</dbReference>
<evidence type="ECO:0000259" key="5">
    <source>
        <dbReference type="Pfam" id="PF21605"/>
    </source>
</evidence>
<dbReference type="GeneID" id="121399655"/>
<gene>
    <name evidence="7" type="primary">LOC121399655</name>
</gene>
<evidence type="ECO:0000256" key="2">
    <source>
        <dbReference type="SAM" id="Coils"/>
    </source>
</evidence>
<protein>
    <submittedName>
        <fullName evidence="7">Cytokine receptor-like factor 2</fullName>
    </submittedName>
</protein>
<proteinExistence type="predicted"/>
<dbReference type="Proteomes" id="UP000186698">
    <property type="component" value="Chromosome 2L"/>
</dbReference>